<dbReference type="Proteomes" id="UP001157974">
    <property type="component" value="Unassembled WGS sequence"/>
</dbReference>
<dbReference type="CDD" id="cd00590">
    <property type="entry name" value="RRM_SF"/>
    <property type="match status" value="1"/>
</dbReference>
<evidence type="ECO:0000313" key="3">
    <source>
        <dbReference type="EMBL" id="KAJ8903349.1"/>
    </source>
</evidence>
<keyword evidence="4" id="KW-1185">Reference proteome</keyword>
<name>A0AAV8ULC3_9RHOD</name>
<accession>A0AAV8ULC3</accession>
<dbReference type="InterPro" id="IPR035979">
    <property type="entry name" value="RBD_domain_sf"/>
</dbReference>
<dbReference type="SUPFAM" id="SSF54928">
    <property type="entry name" value="RNA-binding domain, RBD"/>
    <property type="match status" value="1"/>
</dbReference>
<keyword evidence="1" id="KW-0694">RNA-binding</keyword>
<dbReference type="PROSITE" id="PS50102">
    <property type="entry name" value="RRM"/>
    <property type="match status" value="1"/>
</dbReference>
<organism evidence="3 4">
    <name type="scientific">Rhodosorus marinus</name>
    <dbReference type="NCBI Taxonomy" id="101924"/>
    <lineage>
        <taxon>Eukaryota</taxon>
        <taxon>Rhodophyta</taxon>
        <taxon>Stylonematophyceae</taxon>
        <taxon>Stylonematales</taxon>
        <taxon>Stylonemataceae</taxon>
        <taxon>Rhodosorus</taxon>
    </lineage>
</organism>
<protein>
    <recommendedName>
        <fullName evidence="2">RRM domain-containing protein</fullName>
    </recommendedName>
</protein>
<proteinExistence type="predicted"/>
<dbReference type="EMBL" id="JAMWBK010000007">
    <property type="protein sequence ID" value="KAJ8903349.1"/>
    <property type="molecule type" value="Genomic_DNA"/>
</dbReference>
<evidence type="ECO:0000259" key="2">
    <source>
        <dbReference type="PROSITE" id="PS50102"/>
    </source>
</evidence>
<evidence type="ECO:0000256" key="1">
    <source>
        <dbReference type="PROSITE-ProRule" id="PRU00176"/>
    </source>
</evidence>
<gene>
    <name evidence="3" type="ORF">NDN08_004457</name>
</gene>
<evidence type="ECO:0000313" key="4">
    <source>
        <dbReference type="Proteomes" id="UP001157974"/>
    </source>
</evidence>
<reference evidence="3 4" key="1">
    <citation type="journal article" date="2023" name="Nat. Commun.">
        <title>Origin of minicircular mitochondrial genomes in red algae.</title>
        <authorList>
            <person name="Lee Y."/>
            <person name="Cho C.H."/>
            <person name="Lee Y.M."/>
            <person name="Park S.I."/>
            <person name="Yang J.H."/>
            <person name="West J.A."/>
            <person name="Bhattacharya D."/>
            <person name="Yoon H.S."/>
        </authorList>
    </citation>
    <scope>NUCLEOTIDE SEQUENCE [LARGE SCALE GENOMIC DNA]</scope>
    <source>
        <strain evidence="3 4">CCMP1338</strain>
        <tissue evidence="3">Whole cell</tissue>
    </source>
</reference>
<sequence>MAAEVLKARAALKTLSLSRGNKTLRRSSWERVMRECQLADNFRIKDFRRSVLVKNIPDALLREEIIEHRFSAVGSVRKVFIRAPPSHSPKAVRANSLIPRDATTSSAVVSFESGFSVATSLEELNGAPVDVRYPSSGMQIEINKGWEYSWMPRVCQRPRGGLFRRILIRNLPLAMTSFDFRTLLNHLGRSNYGMMQWAVEDFENHISAVAEFSTTFDALCALEQLNSISIEGNPIFAELYPLNFNFSYSSMADRRKAYIQEFSNPSELFTFVLKSTASETD</sequence>
<dbReference type="AlphaFoldDB" id="A0AAV8ULC3"/>
<feature type="domain" description="RRM" evidence="2">
    <location>
        <begin position="49"/>
        <end position="147"/>
    </location>
</feature>
<dbReference type="GO" id="GO:0003723">
    <property type="term" value="F:RNA binding"/>
    <property type="evidence" value="ECO:0007669"/>
    <property type="project" value="UniProtKB-UniRule"/>
</dbReference>
<dbReference type="InterPro" id="IPR000504">
    <property type="entry name" value="RRM_dom"/>
</dbReference>
<comment type="caution">
    <text evidence="3">The sequence shown here is derived from an EMBL/GenBank/DDBJ whole genome shotgun (WGS) entry which is preliminary data.</text>
</comment>